<sequence>MSGEVMSSSLSEKYVQTMSSPRSNSAKHVDRSPFKQALSKSDPSRKQRTNDEPTHKSNSQLCVSPLGSLDGGEDRSTISPAQLTKTMSQGTGANASGLTRSHTAAFASAQSAPVIERNGNKETFVNAFTFPLSHIAQESKKAEDRENKEAFALSEKNREKKVLIEEFGYVQTIKKLETEIEREMKEENKKILTRTNDLKHAINENLWSATQSLRQLRERFHSRANNSSFDITIKPLPHPTTSSVKSKINKKQKKLKLSQLPKCLNEIPKKMCRLWRSNVDNEVNRFSKLSRHSHYISTDKDYSNIDWDERIATDIMRAGKLFVDGEIHEIFEFPRFKSPETRMDLVKASIKYLESAVCHLIISKVESVDKDTALALSQKTVKQAMISLCQDFVNDPYFRFLKEACNEWNLQPVDLGLKLDDNNCQALDQMDSWTPRLVIEIHGQSIFTHVCRIFQIFEMKGVEAMETDFILGFKRTYEIDMFSKPPKILPPTFMSQHKHIAMIEVTVPIEKCDADVVDTQANNQIGDFMPHSP</sequence>
<feature type="compositionally biased region" description="Basic and acidic residues" evidence="1">
    <location>
        <begin position="42"/>
        <end position="55"/>
    </location>
</feature>
<feature type="compositionally biased region" description="Polar residues" evidence="1">
    <location>
        <begin position="1"/>
        <end position="26"/>
    </location>
</feature>
<evidence type="ECO:0000313" key="2">
    <source>
        <dbReference type="EMBL" id="ETO22286.1"/>
    </source>
</evidence>
<gene>
    <name evidence="2" type="ORF">RFI_14914</name>
</gene>
<feature type="compositionally biased region" description="Polar residues" evidence="1">
    <location>
        <begin position="77"/>
        <end position="97"/>
    </location>
</feature>
<name>X6N8B0_RETFI</name>
<comment type="caution">
    <text evidence="2">The sequence shown here is derived from an EMBL/GenBank/DDBJ whole genome shotgun (WGS) entry which is preliminary data.</text>
</comment>
<evidence type="ECO:0000313" key="3">
    <source>
        <dbReference type="Proteomes" id="UP000023152"/>
    </source>
</evidence>
<reference evidence="2 3" key="1">
    <citation type="journal article" date="2013" name="Curr. Biol.">
        <title>The Genome of the Foraminiferan Reticulomyxa filosa.</title>
        <authorList>
            <person name="Glockner G."/>
            <person name="Hulsmann N."/>
            <person name="Schleicher M."/>
            <person name="Noegel A.A."/>
            <person name="Eichinger L."/>
            <person name="Gallinger C."/>
            <person name="Pawlowski J."/>
            <person name="Sierra R."/>
            <person name="Euteneuer U."/>
            <person name="Pillet L."/>
            <person name="Moustafa A."/>
            <person name="Platzer M."/>
            <person name="Groth M."/>
            <person name="Szafranski K."/>
            <person name="Schliwa M."/>
        </authorList>
    </citation>
    <scope>NUCLEOTIDE SEQUENCE [LARGE SCALE GENOMIC DNA]</scope>
</reference>
<dbReference type="EMBL" id="ASPP01010864">
    <property type="protein sequence ID" value="ETO22286.1"/>
    <property type="molecule type" value="Genomic_DNA"/>
</dbReference>
<evidence type="ECO:0000256" key="1">
    <source>
        <dbReference type="SAM" id="MobiDB-lite"/>
    </source>
</evidence>
<accession>X6N8B0</accession>
<dbReference type="AlphaFoldDB" id="X6N8B0"/>
<organism evidence="2 3">
    <name type="scientific">Reticulomyxa filosa</name>
    <dbReference type="NCBI Taxonomy" id="46433"/>
    <lineage>
        <taxon>Eukaryota</taxon>
        <taxon>Sar</taxon>
        <taxon>Rhizaria</taxon>
        <taxon>Retaria</taxon>
        <taxon>Foraminifera</taxon>
        <taxon>Monothalamids</taxon>
        <taxon>Reticulomyxidae</taxon>
        <taxon>Reticulomyxa</taxon>
    </lineage>
</organism>
<dbReference type="Proteomes" id="UP000023152">
    <property type="component" value="Unassembled WGS sequence"/>
</dbReference>
<keyword evidence="3" id="KW-1185">Reference proteome</keyword>
<feature type="region of interest" description="Disordered" evidence="1">
    <location>
        <begin position="1"/>
        <end position="97"/>
    </location>
</feature>
<protein>
    <submittedName>
        <fullName evidence="2">Uncharacterized protein</fullName>
    </submittedName>
</protein>
<proteinExistence type="predicted"/>